<keyword evidence="3" id="KW-1003">Cell membrane</keyword>
<dbReference type="PROSITE" id="PS50928">
    <property type="entry name" value="ABC_TM1"/>
    <property type="match status" value="1"/>
</dbReference>
<feature type="transmembrane region" description="Helical" evidence="7">
    <location>
        <begin position="179"/>
        <end position="204"/>
    </location>
</feature>
<dbReference type="EMBL" id="JAERRG010000074">
    <property type="protein sequence ID" value="MBL1120927.1"/>
    <property type="molecule type" value="Genomic_DNA"/>
</dbReference>
<dbReference type="InterPro" id="IPR000515">
    <property type="entry name" value="MetI-like"/>
</dbReference>
<dbReference type="Gene3D" id="1.10.3720.10">
    <property type="entry name" value="MetI-like"/>
    <property type="match status" value="1"/>
</dbReference>
<dbReference type="SUPFAM" id="SSF161098">
    <property type="entry name" value="MetI-like"/>
    <property type="match status" value="1"/>
</dbReference>
<evidence type="ECO:0000256" key="2">
    <source>
        <dbReference type="ARBA" id="ARBA00022448"/>
    </source>
</evidence>
<proteinExistence type="inferred from homology"/>
<feature type="domain" description="ABC transmembrane type-1" evidence="8">
    <location>
        <begin position="69"/>
        <end position="259"/>
    </location>
</feature>
<feature type="transmembrane region" description="Helical" evidence="7">
    <location>
        <begin position="12"/>
        <end position="33"/>
    </location>
</feature>
<comment type="subcellular location">
    <subcellularLocation>
        <location evidence="1 7">Cell membrane</location>
        <topology evidence="1 7">Multi-pass membrane protein</topology>
    </subcellularLocation>
</comment>
<accession>A0ABS1Q8C3</accession>
<dbReference type="Pfam" id="PF00528">
    <property type="entry name" value="BPD_transp_1"/>
    <property type="match status" value="1"/>
</dbReference>
<keyword evidence="2 7" id="KW-0813">Transport</keyword>
<sequence length="273" mass="29571">MTLRTRRLIGQLTRHFLLAVGGIVMLLPFAIMLQTAFTATGASFHNGLSSFTVANFTTVWAQQPWLRLYTNTAVMTALIFLAQVAIGLPAGFALARREFAGKRVATLLVMACLVVPAQVIALPNFVLLARLGWTDHLAALVVPFAGSALAIFLFRQFALTLPQSLFDAARLDGVGPVALVWRVALPNMRPALVTLGVFSVVSHWNDLFWPSVMLQTDQAATVPYAIATYATTEGFTDYGMQMAAASLAVLPLLLGFLATQRQFVRGIAFSVNN</sequence>
<protein>
    <submittedName>
        <fullName evidence="9">Carbohydrate ABC transporter permease</fullName>
    </submittedName>
</protein>
<organism evidence="9 10">
    <name type="scientific">Streptomyces endocoffeicus</name>
    <dbReference type="NCBI Taxonomy" id="2898945"/>
    <lineage>
        <taxon>Bacteria</taxon>
        <taxon>Bacillati</taxon>
        <taxon>Actinomycetota</taxon>
        <taxon>Actinomycetes</taxon>
        <taxon>Kitasatosporales</taxon>
        <taxon>Streptomycetaceae</taxon>
        <taxon>Streptomyces</taxon>
    </lineage>
</organism>
<evidence type="ECO:0000256" key="6">
    <source>
        <dbReference type="ARBA" id="ARBA00023136"/>
    </source>
</evidence>
<dbReference type="CDD" id="cd06261">
    <property type="entry name" value="TM_PBP2"/>
    <property type="match status" value="1"/>
</dbReference>
<name>A0ABS1Q8C3_9ACTN</name>
<keyword evidence="5 7" id="KW-1133">Transmembrane helix</keyword>
<evidence type="ECO:0000256" key="7">
    <source>
        <dbReference type="RuleBase" id="RU363032"/>
    </source>
</evidence>
<evidence type="ECO:0000313" key="9">
    <source>
        <dbReference type="EMBL" id="MBL1120927.1"/>
    </source>
</evidence>
<keyword evidence="6 7" id="KW-0472">Membrane</keyword>
<gene>
    <name evidence="9" type="ORF">JK364_53085</name>
</gene>
<comment type="similarity">
    <text evidence="7">Belongs to the binding-protein-dependent transport system permease family.</text>
</comment>
<evidence type="ECO:0000313" key="10">
    <source>
        <dbReference type="Proteomes" id="UP000621510"/>
    </source>
</evidence>
<evidence type="ECO:0000256" key="5">
    <source>
        <dbReference type="ARBA" id="ARBA00022989"/>
    </source>
</evidence>
<feature type="transmembrane region" description="Helical" evidence="7">
    <location>
        <begin position="238"/>
        <end position="258"/>
    </location>
</feature>
<evidence type="ECO:0000259" key="8">
    <source>
        <dbReference type="PROSITE" id="PS50928"/>
    </source>
</evidence>
<dbReference type="PANTHER" id="PTHR43744">
    <property type="entry name" value="ABC TRANSPORTER PERMEASE PROTEIN MG189-RELATED-RELATED"/>
    <property type="match status" value="1"/>
</dbReference>
<feature type="non-terminal residue" evidence="9">
    <location>
        <position position="273"/>
    </location>
</feature>
<feature type="transmembrane region" description="Helical" evidence="7">
    <location>
        <begin position="107"/>
        <end position="131"/>
    </location>
</feature>
<dbReference type="Proteomes" id="UP000621510">
    <property type="component" value="Unassembled WGS sequence"/>
</dbReference>
<evidence type="ECO:0000256" key="3">
    <source>
        <dbReference type="ARBA" id="ARBA00022475"/>
    </source>
</evidence>
<evidence type="ECO:0000256" key="1">
    <source>
        <dbReference type="ARBA" id="ARBA00004651"/>
    </source>
</evidence>
<keyword evidence="10" id="KW-1185">Reference proteome</keyword>
<comment type="caution">
    <text evidence="9">The sequence shown here is derived from an EMBL/GenBank/DDBJ whole genome shotgun (WGS) entry which is preliminary data.</text>
</comment>
<keyword evidence="4 7" id="KW-0812">Transmembrane</keyword>
<dbReference type="InterPro" id="IPR035906">
    <property type="entry name" value="MetI-like_sf"/>
</dbReference>
<reference evidence="9 10" key="1">
    <citation type="submission" date="2021-01" db="EMBL/GenBank/DDBJ databases">
        <title>WGS of actinomycetes isolated from Thailand.</title>
        <authorList>
            <person name="Thawai C."/>
        </authorList>
    </citation>
    <scope>NUCLEOTIDE SEQUENCE [LARGE SCALE GENOMIC DNA]</scope>
    <source>
        <strain evidence="9 10">CA3R110</strain>
    </source>
</reference>
<dbReference type="RefSeq" id="WP_201858674.1">
    <property type="nucleotide sequence ID" value="NZ_JAERRG010000074.1"/>
</dbReference>
<feature type="transmembrane region" description="Helical" evidence="7">
    <location>
        <begin position="137"/>
        <end position="158"/>
    </location>
</feature>
<dbReference type="PANTHER" id="PTHR43744:SF12">
    <property type="entry name" value="ABC TRANSPORTER PERMEASE PROTEIN MG189-RELATED"/>
    <property type="match status" value="1"/>
</dbReference>
<feature type="transmembrane region" description="Helical" evidence="7">
    <location>
        <begin position="73"/>
        <end position="95"/>
    </location>
</feature>
<evidence type="ECO:0000256" key="4">
    <source>
        <dbReference type="ARBA" id="ARBA00022692"/>
    </source>
</evidence>